<dbReference type="Pfam" id="PF09479">
    <property type="entry name" value="Flg_new"/>
    <property type="match status" value="10"/>
</dbReference>
<dbReference type="SUPFAM" id="SSF89372">
    <property type="entry name" value="Fucose-specific lectin"/>
    <property type="match status" value="1"/>
</dbReference>
<sequence>MNFNWKRIWAVALAIVVAVAALPGLAPGGSRAYAAPSKWEYVGGAGLTENNVNDMSLFVDGGTPYVVYYDDAAGSRGFVKKYNGSGWETVGGGPFSDTWVNNVSLYVHEGTPYVAYADGAVLSKATVKRFNGSTWETVGSAGFSPSSVSGVKLDFDGGTPYVAFRDEANERKASAMRFEGSNWVSVGSAGLTPGWADNISLQADGGITYVAYKDHDTFRPKVMKYEEGSSWQPVGGASISAGSIDYVSLAVHDGSPYVAYYDWSLSRTAVKRFNGSEWEYVGGAPVTSGSNPSLFIDAGTPYLAYSEPANPARGTVVKFDGSGWATVGNAGFTPDAFIGTSLSVYDGTPYVAFRDGSISNRTSVMKLRHVVVYDGNGSTGGAAPTDNNGYDADSTATVLGSGSLVKTGHSFAGWNTAPDGSGASYDAGEAISMGLSGVALYAMWTINSYAVAFDGNGAATGSAPAGGSHLYNASVTVPGNTGNLAKPGHTFAGWNTAANGSGTRYVPGGMLTVGDSNLTLYAEWSAIPYAFAYDGNGATSGTVPAGGSYLYNASVTVQGNIGGLSRTGYTFAGWNTAADGSGTAYAAAEAVTIGESSVTLYAQWTVNVYSVAYDGNGAASGSAPAGGSHDYNTSFAVPGNTGGLSRTGHTFAGWNTAADGSGTAYSAADMFTVGTANVTLYAQWAVNAYSVGYDGNGATSGSAPAGGSHDYNSSVTVQGNTGGLTRTGYTFAGWNTEPDGSGTNYAAADLLTVGASNVTLYAQWTVNAYSVAYDGNGATSGGAPAGSSHDYNTSVAVQGNTGGLARTGHTFAGWNTEADGSGTDYAAADLLTVGASNVTLYAQWTVNRYAVAYDGNGATSGSAPAAGSHDYGASVAVAGNEGSLAREGHTFAGWNTEADGSGTDYADADLLTVGDSDTTLYARWTVNRYRVSFEPNGGIPVSSQTVAYGDTAEKPADPAKTGHTFGGWYADGGLSAEYDFDSAVAGDMTLFANWVVNRYSVGYDGNGADSGIAPEAAAHDYGSVVAVTGNSGELAKTGHTFAGWNTAADGSGTAYAESDTFTMADAEVTLYAQWTINRYALAYDGNGAASGSAPAAESHDYNASATLPGNTGNLAKAGYRFSGWNTAADGSGDRYAPGDAIVIGAENVTLYAQWAAIPASGTGGGAAPGGKVASSDGQLTLPAGLIGELSLQDEIFVAISAGSFDQETKLTIGKAAVAEGRLPERAKLISAVYSVRSSLAQSAKKPAQVALTFDPAMLASGQEPAVYYYDGAAGSWTKIEGGRIDGNRVVVDADPLRAFAVFAADTEPEIFFNDVSGHWAEARIEQAVTAGIVSGYPDGTFRPKQTVTRAEFIVLLMRVLRPEKGQAAELPYSDADTIEAWAAESVAQAVQAGIVSGFEDGSFRPDAEMTRAEMAVMLANALGNPDGESAATRFEDEERIPAWAKGAVNAVSELGIVQGSANRFNPAGKTTRAEAVTVLLNLLDTREQASRIE</sequence>
<dbReference type="Gene3D" id="2.60.40.4270">
    <property type="entry name" value="Listeria-Bacteroides repeat domain"/>
    <property type="match status" value="10"/>
</dbReference>
<name>A0A927CQ08_9BACL</name>
<evidence type="ECO:0000313" key="4">
    <source>
        <dbReference type="Proteomes" id="UP000632125"/>
    </source>
</evidence>
<feature type="domain" description="SLH" evidence="2">
    <location>
        <begin position="1307"/>
        <end position="1368"/>
    </location>
</feature>
<dbReference type="EMBL" id="JACXIY010000040">
    <property type="protein sequence ID" value="MBD2872054.1"/>
    <property type="molecule type" value="Genomic_DNA"/>
</dbReference>
<dbReference type="InterPro" id="IPR001119">
    <property type="entry name" value="SLH_dom"/>
</dbReference>
<comment type="subcellular location">
    <subcellularLocation>
        <location evidence="1">Cell envelope</location>
    </subcellularLocation>
</comment>
<dbReference type="InterPro" id="IPR051465">
    <property type="entry name" value="Cell_Envelope_Struct_Comp"/>
</dbReference>
<organism evidence="3 4">
    <name type="scientific">Paenibacillus arenilitoris</name>
    <dbReference type="NCBI Taxonomy" id="2772299"/>
    <lineage>
        <taxon>Bacteria</taxon>
        <taxon>Bacillati</taxon>
        <taxon>Bacillota</taxon>
        <taxon>Bacilli</taxon>
        <taxon>Bacillales</taxon>
        <taxon>Paenibacillaceae</taxon>
        <taxon>Paenibacillus</taxon>
    </lineage>
</organism>
<feature type="domain" description="SLH" evidence="2">
    <location>
        <begin position="1369"/>
        <end position="1432"/>
    </location>
</feature>
<dbReference type="Pfam" id="PF00395">
    <property type="entry name" value="SLH"/>
    <property type="match status" value="3"/>
</dbReference>
<dbReference type="GO" id="GO:0030313">
    <property type="term" value="C:cell envelope"/>
    <property type="evidence" value="ECO:0007669"/>
    <property type="project" value="UniProtKB-SubCell"/>
</dbReference>
<evidence type="ECO:0000256" key="1">
    <source>
        <dbReference type="ARBA" id="ARBA00004196"/>
    </source>
</evidence>
<proteinExistence type="predicted"/>
<protein>
    <submittedName>
        <fullName evidence="3">InlB B-repeat-containing protein</fullName>
    </submittedName>
</protein>
<gene>
    <name evidence="3" type="ORF">IDH41_26080</name>
</gene>
<dbReference type="InterPro" id="IPR013378">
    <property type="entry name" value="InlB-like_B-rpt"/>
</dbReference>
<dbReference type="PROSITE" id="PS51272">
    <property type="entry name" value="SLH"/>
    <property type="match status" value="3"/>
</dbReference>
<dbReference type="InterPro" id="IPR042229">
    <property type="entry name" value="Listeria/Bacterioides_rpt_sf"/>
</dbReference>
<accession>A0A927CQ08</accession>
<feature type="domain" description="SLH" evidence="2">
    <location>
        <begin position="1435"/>
        <end position="1493"/>
    </location>
</feature>
<keyword evidence="4" id="KW-1185">Reference proteome</keyword>
<evidence type="ECO:0000313" key="3">
    <source>
        <dbReference type="EMBL" id="MBD2872054.1"/>
    </source>
</evidence>
<reference evidence="3" key="1">
    <citation type="submission" date="2020-09" db="EMBL/GenBank/DDBJ databases">
        <title>A novel bacterium of genus Paenibacillus, isolated from South China Sea.</title>
        <authorList>
            <person name="Huang H."/>
            <person name="Mo K."/>
            <person name="Hu Y."/>
        </authorList>
    </citation>
    <scope>NUCLEOTIDE SEQUENCE</scope>
    <source>
        <strain evidence="3">IB182493</strain>
    </source>
</reference>
<dbReference type="PANTHER" id="PTHR43308">
    <property type="entry name" value="OUTER MEMBRANE PROTEIN ALPHA-RELATED"/>
    <property type="match status" value="1"/>
</dbReference>
<dbReference type="RefSeq" id="WP_190866409.1">
    <property type="nucleotide sequence ID" value="NZ_JACXIY010000040.1"/>
</dbReference>
<dbReference type="PANTHER" id="PTHR43308:SF5">
    <property type="entry name" value="S-LAYER PROTEIN _ PEPTIDOGLYCAN ENDO-BETA-N-ACETYLGLUCOSAMINIDASE"/>
    <property type="match status" value="1"/>
</dbReference>
<dbReference type="NCBIfam" id="TIGR02543">
    <property type="entry name" value="List_Bact_rpt"/>
    <property type="match status" value="8"/>
</dbReference>
<comment type="caution">
    <text evidence="3">The sequence shown here is derived from an EMBL/GenBank/DDBJ whole genome shotgun (WGS) entry which is preliminary data.</text>
</comment>
<evidence type="ECO:0000259" key="2">
    <source>
        <dbReference type="PROSITE" id="PS51272"/>
    </source>
</evidence>
<dbReference type="Proteomes" id="UP000632125">
    <property type="component" value="Unassembled WGS sequence"/>
</dbReference>